<accession>A0A3P6ULF3</accession>
<evidence type="ECO:0000256" key="1">
    <source>
        <dbReference type="SAM" id="MobiDB-lite"/>
    </source>
</evidence>
<dbReference type="Proteomes" id="UP000277928">
    <property type="component" value="Unassembled WGS sequence"/>
</dbReference>
<dbReference type="OrthoDB" id="5851039at2759"/>
<feature type="region of interest" description="Disordered" evidence="1">
    <location>
        <begin position="127"/>
        <end position="157"/>
    </location>
</feature>
<dbReference type="EMBL" id="UYRX01000320">
    <property type="protein sequence ID" value="VDK80048.1"/>
    <property type="molecule type" value="Genomic_DNA"/>
</dbReference>
<reference evidence="3 4" key="1">
    <citation type="submission" date="2018-08" db="EMBL/GenBank/DDBJ databases">
        <authorList>
            <person name="Laetsch R D."/>
            <person name="Stevens L."/>
            <person name="Kumar S."/>
            <person name="Blaxter L. M."/>
        </authorList>
    </citation>
    <scope>NUCLEOTIDE SEQUENCE [LARGE SCALE GENOMIC DNA]</scope>
</reference>
<feature type="signal peptide" evidence="2">
    <location>
        <begin position="1"/>
        <end position="18"/>
    </location>
</feature>
<evidence type="ECO:0000313" key="3">
    <source>
        <dbReference type="EMBL" id="VDK80048.1"/>
    </source>
</evidence>
<protein>
    <recommendedName>
        <fullName evidence="5">Pherophorin domain-containing protein</fullName>
    </recommendedName>
</protein>
<dbReference type="AlphaFoldDB" id="A0A3P6ULF3"/>
<name>A0A3P6ULF3_LITSI</name>
<evidence type="ECO:0000256" key="2">
    <source>
        <dbReference type="SAM" id="SignalP"/>
    </source>
</evidence>
<sequence length="157" mass="16934">MVYVITFLATLQLPVTYACVATPPAITPTSTTVRPSTPIPTPICCQPLSVSLTNNTNLSNGIMSFIYSSSICRALAIATCSQPTVTPPLQLFAGITVNRVNFINIQPGTVSYSLNFPRFFELPKYDDYDDNDDGNDGDNDDDAVDDDGDNDDGGVHF</sequence>
<proteinExistence type="predicted"/>
<organism evidence="3 4">
    <name type="scientific">Litomosoides sigmodontis</name>
    <name type="common">Filarial nematode worm</name>
    <dbReference type="NCBI Taxonomy" id="42156"/>
    <lineage>
        <taxon>Eukaryota</taxon>
        <taxon>Metazoa</taxon>
        <taxon>Ecdysozoa</taxon>
        <taxon>Nematoda</taxon>
        <taxon>Chromadorea</taxon>
        <taxon>Rhabditida</taxon>
        <taxon>Spirurina</taxon>
        <taxon>Spiruromorpha</taxon>
        <taxon>Filarioidea</taxon>
        <taxon>Onchocercidae</taxon>
        <taxon>Litomosoides</taxon>
    </lineage>
</organism>
<feature type="chain" id="PRO_5017947496" description="Pherophorin domain-containing protein" evidence="2">
    <location>
        <begin position="19"/>
        <end position="157"/>
    </location>
</feature>
<evidence type="ECO:0000313" key="4">
    <source>
        <dbReference type="Proteomes" id="UP000277928"/>
    </source>
</evidence>
<keyword evidence="4" id="KW-1185">Reference proteome</keyword>
<gene>
    <name evidence="3" type="ORF">NLS_LOCUS4758</name>
</gene>
<keyword evidence="2" id="KW-0732">Signal</keyword>
<evidence type="ECO:0008006" key="5">
    <source>
        <dbReference type="Google" id="ProtNLM"/>
    </source>
</evidence>